<organism evidence="1 2">
    <name type="scientific">Streptomyces lannensis</name>
    <dbReference type="NCBI Taxonomy" id="766498"/>
    <lineage>
        <taxon>Bacteria</taxon>
        <taxon>Bacillati</taxon>
        <taxon>Actinomycetota</taxon>
        <taxon>Actinomycetes</taxon>
        <taxon>Kitasatosporales</taxon>
        <taxon>Streptomycetaceae</taxon>
        <taxon>Streptomyces</taxon>
    </lineage>
</organism>
<sequence>MSRSLGRRDGIGQQIFQGGEGAGVFQALLRKPAFAWERDGEELLRRRKAKHFAHEPLPSVTPVGNRLAELLRMQGKKR</sequence>
<gene>
    <name evidence="1" type="ORF">GCM10022207_60620</name>
</gene>
<comment type="caution">
    <text evidence="1">The sequence shown here is derived from an EMBL/GenBank/DDBJ whole genome shotgun (WGS) entry which is preliminary data.</text>
</comment>
<name>A0ABP7KQA7_9ACTN</name>
<dbReference type="EMBL" id="BAAAZA010000021">
    <property type="protein sequence ID" value="GAA3885184.1"/>
    <property type="molecule type" value="Genomic_DNA"/>
</dbReference>
<accession>A0ABP7KQA7</accession>
<protein>
    <submittedName>
        <fullName evidence="1">Uncharacterized protein</fullName>
    </submittedName>
</protein>
<evidence type="ECO:0000313" key="2">
    <source>
        <dbReference type="Proteomes" id="UP001501563"/>
    </source>
</evidence>
<proteinExistence type="predicted"/>
<dbReference type="Proteomes" id="UP001501563">
    <property type="component" value="Unassembled WGS sequence"/>
</dbReference>
<reference evidence="2" key="1">
    <citation type="journal article" date="2019" name="Int. J. Syst. Evol. Microbiol.">
        <title>The Global Catalogue of Microorganisms (GCM) 10K type strain sequencing project: providing services to taxonomists for standard genome sequencing and annotation.</title>
        <authorList>
            <consortium name="The Broad Institute Genomics Platform"/>
            <consortium name="The Broad Institute Genome Sequencing Center for Infectious Disease"/>
            <person name="Wu L."/>
            <person name="Ma J."/>
        </authorList>
    </citation>
    <scope>NUCLEOTIDE SEQUENCE [LARGE SCALE GENOMIC DNA]</scope>
    <source>
        <strain evidence="2">JCM 16578</strain>
    </source>
</reference>
<keyword evidence="2" id="KW-1185">Reference proteome</keyword>
<dbReference type="RefSeq" id="WP_345552585.1">
    <property type="nucleotide sequence ID" value="NZ_BAAAZA010000021.1"/>
</dbReference>
<evidence type="ECO:0000313" key="1">
    <source>
        <dbReference type="EMBL" id="GAA3885184.1"/>
    </source>
</evidence>